<dbReference type="AlphaFoldDB" id="A6X3Y5"/>
<name>A6X3Y5_BRUA4</name>
<dbReference type="Proteomes" id="UP000002301">
    <property type="component" value="Chromosome 2"/>
</dbReference>
<keyword evidence="3" id="KW-1185">Reference proteome</keyword>
<accession>A6X3Y5</accession>
<sequence>MRGNSPSRPRQRSQAMSRSSTAAFGSKGDWLRQFLTGLLLLAFSAFVFLAAAHASPGTHGSYQDQTVAGAQHEAHSNYSDDRSKAADERCCHTETAPDRDCGQLCTIVALLPEAPPVMPSSDGEPLLGFQASDLGRNPSVLLTPPRLTAPA</sequence>
<evidence type="ECO:0000313" key="3">
    <source>
        <dbReference type="Proteomes" id="UP000002301"/>
    </source>
</evidence>
<dbReference type="KEGG" id="oan:Oant_3231"/>
<proteinExistence type="predicted"/>
<organism evidence="2 3">
    <name type="scientific">Brucella anthropi (strain ATCC 49188 / DSM 6882 / CCUG 24695 / JCM 21032 / LMG 3331 / NBRC 15819 / NCTC 12168 / Alc 37)</name>
    <name type="common">Ochrobactrum anthropi</name>
    <dbReference type="NCBI Taxonomy" id="439375"/>
    <lineage>
        <taxon>Bacteria</taxon>
        <taxon>Pseudomonadati</taxon>
        <taxon>Pseudomonadota</taxon>
        <taxon>Alphaproteobacteria</taxon>
        <taxon>Hyphomicrobiales</taxon>
        <taxon>Brucellaceae</taxon>
        <taxon>Brucella/Ochrobactrum group</taxon>
        <taxon>Brucella</taxon>
    </lineage>
</organism>
<feature type="region of interest" description="Disordered" evidence="1">
    <location>
        <begin position="55"/>
        <end position="88"/>
    </location>
</feature>
<protein>
    <submittedName>
        <fullName evidence="2">Uncharacterized protein</fullName>
    </submittedName>
</protein>
<feature type="compositionally biased region" description="Basic and acidic residues" evidence="1">
    <location>
        <begin position="72"/>
        <end position="88"/>
    </location>
</feature>
<feature type="compositionally biased region" description="Polar residues" evidence="1">
    <location>
        <begin position="58"/>
        <end position="68"/>
    </location>
</feature>
<dbReference type="STRING" id="439375.Oant_3231"/>
<evidence type="ECO:0000256" key="1">
    <source>
        <dbReference type="SAM" id="MobiDB-lite"/>
    </source>
</evidence>
<feature type="region of interest" description="Disordered" evidence="1">
    <location>
        <begin position="1"/>
        <end position="20"/>
    </location>
</feature>
<evidence type="ECO:0000313" key="2">
    <source>
        <dbReference type="EMBL" id="ABS15939.1"/>
    </source>
</evidence>
<dbReference type="HOGENOM" id="CLU_1729518_0_0_5"/>
<dbReference type="eggNOG" id="ENOG50314CF">
    <property type="taxonomic scope" value="Bacteria"/>
</dbReference>
<reference evidence="2 3" key="1">
    <citation type="journal article" date="2011" name="J. Bacteriol.">
        <title>Genome of Ochrobactrum anthropi ATCC 49188 T, a versatile opportunistic pathogen and symbiont of several eukaryotic hosts.</title>
        <authorList>
            <person name="Chain P.S."/>
            <person name="Lang D.M."/>
            <person name="Comerci D.J."/>
            <person name="Malfatti S.A."/>
            <person name="Vergez L.M."/>
            <person name="Shin M."/>
            <person name="Ugalde R.A."/>
            <person name="Garcia E."/>
            <person name="Tolmasky M.E."/>
        </authorList>
    </citation>
    <scope>NUCLEOTIDE SEQUENCE [LARGE SCALE GENOMIC DNA]</scope>
    <source>
        <strain evidence="3">ATCC 49188 / DSM 6882 / CCUG 24695 / JCM 21032 / LMG 3331 / NBRC 15819 / NCTC 12168 / Alc 37</strain>
    </source>
</reference>
<gene>
    <name evidence="2" type="ordered locus">Oant_3231</name>
</gene>
<dbReference type="EMBL" id="CP000759">
    <property type="protein sequence ID" value="ABS15939.1"/>
    <property type="molecule type" value="Genomic_DNA"/>
</dbReference>